<sequence length="94" mass="11056">MMIKCDEHGFSNGLLVSPDIKEQIQNSMHYTNIITIDYEYKGDVVDSFYLSECFAQKYGFFCNKILTLPDDYPEWVSKLAPLCEKCFQKFTNFR</sequence>
<accession>A0A4P9VFI3</accession>
<evidence type="ECO:0000313" key="1">
    <source>
        <dbReference type="EMBL" id="RDH41773.1"/>
    </source>
</evidence>
<keyword evidence="3" id="KW-1185">Reference proteome</keyword>
<evidence type="ECO:0000313" key="3">
    <source>
        <dbReference type="Proteomes" id="UP000257039"/>
    </source>
</evidence>
<dbReference type="EMBL" id="NDXW01000003">
    <property type="protein sequence ID" value="RDH41773.1"/>
    <property type="molecule type" value="Genomic_DNA"/>
</dbReference>
<organism evidence="1 3">
    <name type="scientific">Zooshikella ganghwensis</name>
    <dbReference type="NCBI Taxonomy" id="202772"/>
    <lineage>
        <taxon>Bacteria</taxon>
        <taxon>Pseudomonadati</taxon>
        <taxon>Pseudomonadota</taxon>
        <taxon>Gammaproteobacteria</taxon>
        <taxon>Oceanospirillales</taxon>
        <taxon>Zooshikellaceae</taxon>
        <taxon>Zooshikella</taxon>
    </lineage>
</organism>
<dbReference type="RefSeq" id="WP_094789592.1">
    <property type="nucleotide sequence ID" value="NZ_NDXW01000002.1"/>
</dbReference>
<evidence type="ECO:0000313" key="2">
    <source>
        <dbReference type="EMBL" id="RDH41940.1"/>
    </source>
</evidence>
<gene>
    <name evidence="2" type="ORF">B9G39_26365</name>
    <name evidence="1" type="ORF">B9G39_26455</name>
</gene>
<name>A0A4P9VFI3_9GAMM</name>
<dbReference type="Proteomes" id="UP000257039">
    <property type="component" value="Unassembled WGS sequence"/>
</dbReference>
<reference evidence="1 3" key="1">
    <citation type="submission" date="2017-04" db="EMBL/GenBank/DDBJ databases">
        <title>Draft genome sequence of Zooshikella ganghwensis VG4 isolated from Red Sea sediments.</title>
        <authorList>
            <person name="Rehman Z."/>
            <person name="Alam I."/>
            <person name="Kamau A."/>
            <person name="Bajic V."/>
            <person name="Leiknes T."/>
        </authorList>
    </citation>
    <scope>NUCLEOTIDE SEQUENCE [LARGE SCALE GENOMIC DNA]</scope>
    <source>
        <strain evidence="1 3">VG4</strain>
    </source>
</reference>
<dbReference type="AlphaFoldDB" id="A0A4P9VFI3"/>
<comment type="caution">
    <text evidence="1">The sequence shown here is derived from an EMBL/GenBank/DDBJ whole genome shotgun (WGS) entry which is preliminary data.</text>
</comment>
<protein>
    <submittedName>
        <fullName evidence="1">Uncharacterized protein</fullName>
    </submittedName>
</protein>
<proteinExistence type="predicted"/>
<dbReference type="EMBL" id="NDXW01000002">
    <property type="protein sequence ID" value="RDH41940.1"/>
    <property type="molecule type" value="Genomic_DNA"/>
</dbReference>